<feature type="signal peptide" evidence="1">
    <location>
        <begin position="1"/>
        <end position="27"/>
    </location>
</feature>
<dbReference type="Proteomes" id="UP001139646">
    <property type="component" value="Unassembled WGS sequence"/>
</dbReference>
<keyword evidence="1" id="KW-0732">Signal</keyword>
<proteinExistence type="predicted"/>
<dbReference type="EMBL" id="JAKKSL010000002">
    <property type="protein sequence ID" value="MCI2284144.1"/>
    <property type="molecule type" value="Genomic_DNA"/>
</dbReference>
<dbReference type="PANTHER" id="PTHR34387">
    <property type="entry name" value="SLR1258 PROTEIN"/>
    <property type="match status" value="1"/>
</dbReference>
<dbReference type="Gene3D" id="3.30.110.170">
    <property type="entry name" value="Protein of unknown function (DUF541), domain 1"/>
    <property type="match status" value="1"/>
</dbReference>
<dbReference type="RefSeq" id="WP_242286602.1">
    <property type="nucleotide sequence ID" value="NZ_JAKKSL010000002.1"/>
</dbReference>
<protein>
    <submittedName>
        <fullName evidence="2">SIMPL domain-containing protein</fullName>
    </submittedName>
</protein>
<sequence length="264" mass="29056">MFKINTSLIRHALALSTCLILSNTAFANTQESGIEVTGQATVLVELNQFVLSISIAEKGHFTDKIRAIVDNKSNQVIDVATNIGVKPRDINSARVYLRIIKEDPKMNIQGVSINQALSNTQKGKVHLGTNSTKTVDNVAQQFFELSRNITVKFSDIDDYDRFLNAVIKIGVTHISPLTMTVDDTDKYYEQALSLAINNAKAKALQIANQAGQSLGKLVYLKEVSSNHYSARFSASRMVNSSFEHSSQIGTKEINASVLVNYSIE</sequence>
<dbReference type="InterPro" id="IPR007497">
    <property type="entry name" value="SIMPL/DUF541"/>
</dbReference>
<accession>A0ABS9X1L7</accession>
<keyword evidence="3" id="KW-1185">Reference proteome</keyword>
<organism evidence="2 3">
    <name type="scientific">Colwellia maritima</name>
    <dbReference type="NCBI Taxonomy" id="2912588"/>
    <lineage>
        <taxon>Bacteria</taxon>
        <taxon>Pseudomonadati</taxon>
        <taxon>Pseudomonadota</taxon>
        <taxon>Gammaproteobacteria</taxon>
        <taxon>Alteromonadales</taxon>
        <taxon>Colwelliaceae</taxon>
        <taxon>Colwellia</taxon>
    </lineage>
</organism>
<evidence type="ECO:0000313" key="3">
    <source>
        <dbReference type="Proteomes" id="UP001139646"/>
    </source>
</evidence>
<feature type="chain" id="PRO_5047253602" evidence="1">
    <location>
        <begin position="28"/>
        <end position="264"/>
    </location>
</feature>
<gene>
    <name evidence="2" type="ORF">L3081_13080</name>
</gene>
<dbReference type="Gene3D" id="3.30.70.2970">
    <property type="entry name" value="Protein of unknown function (DUF541), domain 2"/>
    <property type="match status" value="1"/>
</dbReference>
<dbReference type="Pfam" id="PF04402">
    <property type="entry name" value="SIMPL"/>
    <property type="match status" value="1"/>
</dbReference>
<dbReference type="PANTHER" id="PTHR34387:SF1">
    <property type="entry name" value="PERIPLASMIC IMMUNOGENIC PROTEIN"/>
    <property type="match status" value="1"/>
</dbReference>
<evidence type="ECO:0000256" key="1">
    <source>
        <dbReference type="SAM" id="SignalP"/>
    </source>
</evidence>
<comment type="caution">
    <text evidence="2">The sequence shown here is derived from an EMBL/GenBank/DDBJ whole genome shotgun (WGS) entry which is preliminary data.</text>
</comment>
<dbReference type="InterPro" id="IPR052022">
    <property type="entry name" value="26kDa_periplasmic_antigen"/>
</dbReference>
<reference evidence="2" key="1">
    <citation type="submission" date="2022-01" db="EMBL/GenBank/DDBJ databases">
        <title>Colwellia maritima, isolated from seawater.</title>
        <authorList>
            <person name="Kristyanto S."/>
            <person name="Jung J."/>
            <person name="Jeon C.O."/>
        </authorList>
    </citation>
    <scope>NUCLEOTIDE SEQUENCE</scope>
    <source>
        <strain evidence="2">MSW7</strain>
    </source>
</reference>
<name>A0ABS9X1L7_9GAMM</name>
<evidence type="ECO:0000313" key="2">
    <source>
        <dbReference type="EMBL" id="MCI2284144.1"/>
    </source>
</evidence>